<dbReference type="InterPro" id="IPR035099">
    <property type="entry name" value="Anthrax_toxin_C-terminal"/>
</dbReference>
<dbReference type="Pfam" id="PF03497">
    <property type="entry name" value="Anthrax_toxA"/>
    <property type="match status" value="1"/>
</dbReference>
<comment type="caution">
    <text evidence="2">The sequence shown here is derived from an EMBL/GenBank/DDBJ whole genome shotgun (WGS) entry which is preliminary data.</text>
</comment>
<dbReference type="AlphaFoldDB" id="A0A3L8PZM4"/>
<organism evidence="2 3">
    <name type="scientific">Parashewanella curva</name>
    <dbReference type="NCBI Taxonomy" id="2338552"/>
    <lineage>
        <taxon>Bacteria</taxon>
        <taxon>Pseudomonadati</taxon>
        <taxon>Pseudomonadota</taxon>
        <taxon>Gammaproteobacteria</taxon>
        <taxon>Alteromonadales</taxon>
        <taxon>Shewanellaceae</taxon>
        <taxon>Parashewanella</taxon>
    </lineage>
</organism>
<dbReference type="InterPro" id="IPR005165">
    <property type="entry name" value="Anthrax_toxin_edema_cen"/>
</dbReference>
<evidence type="ECO:0000313" key="2">
    <source>
        <dbReference type="EMBL" id="RLV60610.1"/>
    </source>
</evidence>
<accession>A0A3L8PZM4</accession>
<proteinExistence type="predicted"/>
<protein>
    <recommendedName>
        <fullName evidence="1">Anthrax toxin edema factor central domain-containing protein</fullName>
    </recommendedName>
</protein>
<dbReference type="GO" id="GO:0008294">
    <property type="term" value="F:calcium- and calmodulin-responsive adenylate cyclase activity"/>
    <property type="evidence" value="ECO:0007669"/>
    <property type="project" value="InterPro"/>
</dbReference>
<gene>
    <name evidence="2" type="ORF">D5018_05780</name>
</gene>
<dbReference type="RefSeq" id="WP_121838060.1">
    <property type="nucleotide sequence ID" value="NZ_ML014762.1"/>
</dbReference>
<dbReference type="GO" id="GO:0005576">
    <property type="term" value="C:extracellular region"/>
    <property type="evidence" value="ECO:0007669"/>
    <property type="project" value="InterPro"/>
</dbReference>
<sequence length="393" mass="44031">MKYSNNAVEASGVVSSHAAVLFDVAKRNNAIILVRPVNPDSTTLIEEGFATKDLHVKGKSSNWGPQSGFICCNQAYSKLATKPSADIGAFNKKVKESISGHYAKAVPLIISRERVFELEKHLKIKTMRQENGTLKVFSPIKPNVHFLLYPNQQMPTGDHVLVYKKYRMEAARMIKKVPKLHQGYWVFTEIDFGSGQKDWEIMQVLADQQTWLPLTADYDLFSVTPHLSNFASLAKFNGNRFKDAAAAVSKATGSKERMFVLPNFGRVTAFTLTVRNEINNGVAGLGAQKVVHHGCEVDNPVTELDYPITAFTPWREVVGAENQMQLETLVKDIQKLGYVFYGNRLWSQKGAVTSTTKVKQDYQWNDRVAEAELQSIEIFKISDVEKKRIIVGG</sequence>
<evidence type="ECO:0000313" key="3">
    <source>
        <dbReference type="Proteomes" id="UP000281474"/>
    </source>
</evidence>
<name>A0A3L8PZM4_9GAMM</name>
<dbReference type="Gene3D" id="3.90.1760.10">
    <property type="entry name" value="Anthrax toxin, edema factor, central domain"/>
    <property type="match status" value="1"/>
</dbReference>
<reference evidence="2 3" key="1">
    <citation type="submission" date="2018-09" db="EMBL/GenBank/DDBJ databases">
        <title>Phylogeny of the Shewanellaceae, and recommendation for two new genera, Pseudoshewanella and Parashewanella.</title>
        <authorList>
            <person name="Wang G."/>
        </authorList>
    </citation>
    <scope>NUCLEOTIDE SEQUENCE [LARGE SCALE GENOMIC DNA]</scope>
    <source>
        <strain evidence="2 3">C51</strain>
    </source>
</reference>
<dbReference type="SUPFAM" id="SSF81298">
    <property type="entry name" value="Adenylylcyclase toxin (the edema factor)"/>
    <property type="match status" value="1"/>
</dbReference>
<feature type="domain" description="Anthrax toxin edema factor central" evidence="1">
    <location>
        <begin position="5"/>
        <end position="149"/>
    </location>
</feature>
<dbReference type="InterPro" id="IPR037017">
    <property type="entry name" value="Anthrax_toxin_edema_cen_sf"/>
</dbReference>
<keyword evidence="3" id="KW-1185">Reference proteome</keyword>
<dbReference type="OrthoDB" id="1550625at2"/>
<dbReference type="EMBL" id="QZEI01000013">
    <property type="protein sequence ID" value="RLV60610.1"/>
    <property type="molecule type" value="Genomic_DNA"/>
</dbReference>
<evidence type="ECO:0000259" key="1">
    <source>
        <dbReference type="Pfam" id="PF03497"/>
    </source>
</evidence>
<dbReference type="Gene3D" id="3.30.70.1720">
    <property type="match status" value="1"/>
</dbReference>
<dbReference type="Proteomes" id="UP000281474">
    <property type="component" value="Unassembled WGS sequence"/>
</dbReference>